<sequence length="226" mass="25472">MVSIFNWLLPLSVVITLGTFLKHHGELGYLMYVILFGIFYNIGKLPIFNDQKLRRNGYLALGSVGTVVMLLIMSFSGVWDFEWNSALFSSREFLMTILLYAMGLALLMYLQKRRLLQLANLFQYAFIIFAIVFFSGMGNSVVATVIVNLLVLTLGLITIRLGADKFHFGILNYGLVILTALIVSRFFDTDMSFATRGLLFVAVGIGFFVTNYVMLKKKKATLTPKL</sequence>
<accession>A0A934KT33</accession>
<dbReference type="EMBL" id="JAEHJZ010000010">
    <property type="protein sequence ID" value="MBJ7880227.1"/>
    <property type="molecule type" value="Genomic_DNA"/>
</dbReference>
<proteinExistence type="predicted"/>
<name>A0A934KT33_9FLAO</name>
<dbReference type="AlphaFoldDB" id="A0A934KT33"/>
<feature type="transmembrane region" description="Helical" evidence="1">
    <location>
        <begin position="93"/>
        <end position="111"/>
    </location>
</feature>
<keyword evidence="1" id="KW-0812">Transmembrane</keyword>
<feature type="transmembrane region" description="Helical" evidence="1">
    <location>
        <begin position="29"/>
        <end position="47"/>
    </location>
</feature>
<feature type="transmembrane region" description="Helical" evidence="1">
    <location>
        <begin position="59"/>
        <end position="81"/>
    </location>
</feature>
<comment type="caution">
    <text evidence="2">The sequence shown here is derived from an EMBL/GenBank/DDBJ whole genome shotgun (WGS) entry which is preliminary data.</text>
</comment>
<evidence type="ECO:0000313" key="2">
    <source>
        <dbReference type="EMBL" id="MBJ7880227.1"/>
    </source>
</evidence>
<feature type="transmembrane region" description="Helical" evidence="1">
    <location>
        <begin position="141"/>
        <end position="163"/>
    </location>
</feature>
<evidence type="ECO:0000313" key="3">
    <source>
        <dbReference type="Proteomes" id="UP000662373"/>
    </source>
</evidence>
<dbReference type="RefSeq" id="WP_233530544.1">
    <property type="nucleotide sequence ID" value="NZ_JAEHJZ010000010.1"/>
</dbReference>
<organism evidence="2 3">
    <name type="scientific">Gelidibacter salicanalis</name>
    <dbReference type="NCBI Taxonomy" id="291193"/>
    <lineage>
        <taxon>Bacteria</taxon>
        <taxon>Pseudomonadati</taxon>
        <taxon>Bacteroidota</taxon>
        <taxon>Flavobacteriia</taxon>
        <taxon>Flavobacteriales</taxon>
        <taxon>Flavobacteriaceae</taxon>
        <taxon>Gelidibacter</taxon>
    </lineage>
</organism>
<gene>
    <name evidence="2" type="ORF">JEM65_06115</name>
</gene>
<keyword evidence="1" id="KW-1133">Transmembrane helix</keyword>
<reference evidence="2 3" key="1">
    <citation type="submission" date="2020-09" db="EMBL/GenBank/DDBJ databases">
        <title>Draft genome of Gelidibacter salicanalis PAMC21136.</title>
        <authorList>
            <person name="Park H."/>
        </authorList>
    </citation>
    <scope>NUCLEOTIDE SEQUENCE [LARGE SCALE GENOMIC DNA]</scope>
    <source>
        <strain evidence="2 3">PAMC21136</strain>
    </source>
</reference>
<protein>
    <submittedName>
        <fullName evidence="2">Uncharacterized protein</fullName>
    </submittedName>
</protein>
<feature type="transmembrane region" description="Helical" evidence="1">
    <location>
        <begin position="118"/>
        <end position="135"/>
    </location>
</feature>
<keyword evidence="1" id="KW-0472">Membrane</keyword>
<evidence type="ECO:0000256" key="1">
    <source>
        <dbReference type="SAM" id="Phobius"/>
    </source>
</evidence>
<feature type="transmembrane region" description="Helical" evidence="1">
    <location>
        <begin position="170"/>
        <end position="187"/>
    </location>
</feature>
<keyword evidence="3" id="KW-1185">Reference proteome</keyword>
<dbReference type="Proteomes" id="UP000662373">
    <property type="component" value="Unassembled WGS sequence"/>
</dbReference>
<feature type="transmembrane region" description="Helical" evidence="1">
    <location>
        <begin position="193"/>
        <end position="215"/>
    </location>
</feature>